<accession>A0A2G5I8R2</accession>
<reference evidence="4 6" key="2">
    <citation type="submission" date="2023-09" db="EMBL/GenBank/DDBJ databases">
        <title>Complete-Gapless Cercospora beticola genome.</title>
        <authorList>
            <person name="Wyatt N.A."/>
            <person name="Spanner R.E."/>
            <person name="Bolton M.D."/>
        </authorList>
    </citation>
    <scope>NUCLEOTIDE SEQUENCE [LARGE SCALE GENOMIC DNA]</scope>
    <source>
        <strain evidence="4">Cb09-40</strain>
    </source>
</reference>
<name>A0A2G5I8R2_CERBT</name>
<feature type="domain" description="DUF7587" evidence="2">
    <location>
        <begin position="3"/>
        <end position="100"/>
    </location>
</feature>
<reference evidence="3 5" key="1">
    <citation type="submission" date="2015-10" db="EMBL/GenBank/DDBJ databases">
        <title>The cercosporin biosynthetic gene cluster was horizontally transferred to several fungal lineages and shown to be expanded in Cercospora beticola based on microsynteny with recipient genomes.</title>
        <authorList>
            <person name="De Jonge R."/>
            <person name="Ebert M.K."/>
            <person name="Suttle J.C."/>
            <person name="Jurick Ii W.M."/>
            <person name="Secor G.A."/>
            <person name="Thomma B.P."/>
            <person name="Van De Peer Y."/>
            <person name="Bolton M.D."/>
        </authorList>
    </citation>
    <scope>NUCLEOTIDE SEQUENCE [LARGE SCALE GENOMIC DNA]</scope>
    <source>
        <strain evidence="3 5">09-40</strain>
    </source>
</reference>
<dbReference type="EMBL" id="CP134184">
    <property type="protein sequence ID" value="WPA96321.1"/>
    <property type="molecule type" value="Genomic_DNA"/>
</dbReference>
<feature type="compositionally biased region" description="Basic and acidic residues" evidence="1">
    <location>
        <begin position="349"/>
        <end position="380"/>
    </location>
</feature>
<dbReference type="OrthoDB" id="3643983at2759"/>
<dbReference type="Pfam" id="PF24494">
    <property type="entry name" value="DUF7587"/>
    <property type="match status" value="1"/>
</dbReference>
<evidence type="ECO:0000313" key="6">
    <source>
        <dbReference type="Proteomes" id="UP001302367"/>
    </source>
</evidence>
<feature type="compositionally biased region" description="Basic residues" evidence="1">
    <location>
        <begin position="399"/>
        <end position="411"/>
    </location>
</feature>
<proteinExistence type="predicted"/>
<evidence type="ECO:0000259" key="2">
    <source>
        <dbReference type="Pfam" id="PF24494"/>
    </source>
</evidence>
<protein>
    <recommendedName>
        <fullName evidence="2">DUF7587 domain-containing protein</fullName>
    </recommendedName>
</protein>
<dbReference type="InterPro" id="IPR056009">
    <property type="entry name" value="DUF7587"/>
</dbReference>
<organism evidence="3 5">
    <name type="scientific">Cercospora beticola</name>
    <name type="common">Sugarbeet leaf spot fungus</name>
    <dbReference type="NCBI Taxonomy" id="122368"/>
    <lineage>
        <taxon>Eukaryota</taxon>
        <taxon>Fungi</taxon>
        <taxon>Dikarya</taxon>
        <taxon>Ascomycota</taxon>
        <taxon>Pezizomycotina</taxon>
        <taxon>Dothideomycetes</taxon>
        <taxon>Dothideomycetidae</taxon>
        <taxon>Mycosphaerellales</taxon>
        <taxon>Mycosphaerellaceae</taxon>
        <taxon>Cercospora</taxon>
    </lineage>
</organism>
<evidence type="ECO:0000313" key="3">
    <source>
        <dbReference type="EMBL" id="PIB01197.1"/>
    </source>
</evidence>
<sequence>MRAGLLFRAVSDQSQGTNSANLFAPAAAGSSDRSRQSYRPPLAIDGQKLKNALSWSKKEDSIFTFFTPSLLFAIATASKRKYSGDTNIKLICFDASNARTLQGERVKFELVSTLMEKLDIAMYRSNKALKEFSDVILTTACFVPGNDVRVAQFDQIELQGLYQLYPYLGENRYRARPKLSRVIENARGFGWQSQRPLSLQKIGLAAQLAAVFIGASNKRMHSTSIEPRLLASFLGLQKRHFADSALMCWLDKFSQEVIEIDGCEGTKPDSFCHSSIPEVLQQQELMKVLNNRQMLASALTSNCAVATTVVDYEAHEFEEWQSMNHAQYRAENPRDGSNAGRSRVKRRLRDRDDRPFERRPRREYAPRDRVSRPRNHEESHIYGGRSVLATRLERADGHKYRRERRYEHRRH</sequence>
<gene>
    <name evidence="3" type="ORF">CB0940_00893</name>
    <name evidence="4" type="ORF">RHO25_000927</name>
</gene>
<dbReference type="EMBL" id="LKMD01000100">
    <property type="protein sequence ID" value="PIB01197.1"/>
    <property type="molecule type" value="Genomic_DNA"/>
</dbReference>
<evidence type="ECO:0000313" key="4">
    <source>
        <dbReference type="EMBL" id="WPA96321.1"/>
    </source>
</evidence>
<evidence type="ECO:0000256" key="1">
    <source>
        <dbReference type="SAM" id="MobiDB-lite"/>
    </source>
</evidence>
<evidence type="ECO:0000313" key="5">
    <source>
        <dbReference type="Proteomes" id="UP000230605"/>
    </source>
</evidence>
<dbReference type="Proteomes" id="UP000230605">
    <property type="component" value="Chromosome 1"/>
</dbReference>
<keyword evidence="6" id="KW-1185">Reference proteome</keyword>
<dbReference type="Proteomes" id="UP001302367">
    <property type="component" value="Chromosome 1"/>
</dbReference>
<dbReference type="AlphaFoldDB" id="A0A2G5I8R2"/>
<feature type="region of interest" description="Disordered" evidence="1">
    <location>
        <begin position="325"/>
        <end position="411"/>
    </location>
</feature>